<reference evidence="3" key="1">
    <citation type="submission" date="2016-11" db="UniProtKB">
        <authorList>
            <consortium name="WormBaseParasite"/>
        </authorList>
    </citation>
    <scope>IDENTIFICATION</scope>
</reference>
<dbReference type="EC" id="5.2.1.8" evidence="1"/>
<evidence type="ECO:0000256" key="1">
    <source>
        <dbReference type="PROSITE-ProRule" id="PRU00277"/>
    </source>
</evidence>
<dbReference type="GO" id="GO:0012505">
    <property type="term" value="C:endomembrane system"/>
    <property type="evidence" value="ECO:0007669"/>
    <property type="project" value="TreeGrafter"/>
</dbReference>
<keyword evidence="2" id="KW-1185">Reference proteome</keyword>
<dbReference type="SMART" id="SM00028">
    <property type="entry name" value="TPR"/>
    <property type="match status" value="3"/>
</dbReference>
<dbReference type="Gene3D" id="3.10.50.40">
    <property type="match status" value="1"/>
</dbReference>
<dbReference type="GO" id="GO:0005829">
    <property type="term" value="C:cytosol"/>
    <property type="evidence" value="ECO:0007669"/>
    <property type="project" value="TreeGrafter"/>
</dbReference>
<evidence type="ECO:0000313" key="3">
    <source>
        <dbReference type="WBParaSite" id="maker-uti_cns_0047276-snap-gene-0.4-mRNA-1"/>
    </source>
</evidence>
<dbReference type="GO" id="GO:0005740">
    <property type="term" value="C:mitochondrial envelope"/>
    <property type="evidence" value="ECO:0007669"/>
    <property type="project" value="TreeGrafter"/>
</dbReference>
<dbReference type="GO" id="GO:0043066">
    <property type="term" value="P:negative regulation of apoptotic process"/>
    <property type="evidence" value="ECO:0007669"/>
    <property type="project" value="TreeGrafter"/>
</dbReference>
<comment type="catalytic activity">
    <reaction evidence="1">
        <text>[protein]-peptidylproline (omega=180) = [protein]-peptidylproline (omega=0)</text>
        <dbReference type="Rhea" id="RHEA:16237"/>
        <dbReference type="Rhea" id="RHEA-COMP:10747"/>
        <dbReference type="Rhea" id="RHEA-COMP:10748"/>
        <dbReference type="ChEBI" id="CHEBI:83833"/>
        <dbReference type="ChEBI" id="CHEBI:83834"/>
        <dbReference type="EC" id="5.2.1.8"/>
    </reaction>
</comment>
<dbReference type="WBParaSite" id="maker-uti_cns_0047276-snap-gene-0.4-mRNA-1">
    <property type="protein sequence ID" value="maker-uti_cns_0047276-snap-gene-0.4-mRNA-1"/>
    <property type="gene ID" value="maker-uti_cns_0047276-snap-gene-0.4"/>
</dbReference>
<dbReference type="InterPro" id="IPR001179">
    <property type="entry name" value="PPIase_FKBP_dom"/>
</dbReference>
<dbReference type="PROSITE" id="PS50059">
    <property type="entry name" value="FKBP_PPIASE"/>
    <property type="match status" value="1"/>
</dbReference>
<dbReference type="SUPFAM" id="SSF54534">
    <property type="entry name" value="FKBP-like"/>
    <property type="match status" value="1"/>
</dbReference>
<dbReference type="SUPFAM" id="SSF48452">
    <property type="entry name" value="TPR-like"/>
    <property type="match status" value="1"/>
</dbReference>
<dbReference type="Gene3D" id="1.25.40.10">
    <property type="entry name" value="Tetratricopeptide repeat domain"/>
    <property type="match status" value="1"/>
</dbReference>
<dbReference type="InterPro" id="IPR050754">
    <property type="entry name" value="FKBP4/5/8-like"/>
</dbReference>
<protein>
    <recommendedName>
        <fullName evidence="1">peptidylprolyl isomerase</fullName>
        <ecNumber evidence="1">5.2.1.8</ecNumber>
    </recommendedName>
</protein>
<keyword evidence="1" id="KW-0413">Isomerase</keyword>
<organism evidence="2 3">
    <name type="scientific">Macrostomum lignano</name>
    <dbReference type="NCBI Taxonomy" id="282301"/>
    <lineage>
        <taxon>Eukaryota</taxon>
        <taxon>Metazoa</taxon>
        <taxon>Spiralia</taxon>
        <taxon>Lophotrochozoa</taxon>
        <taxon>Platyhelminthes</taxon>
        <taxon>Rhabditophora</taxon>
        <taxon>Macrostomorpha</taxon>
        <taxon>Macrostomida</taxon>
        <taxon>Macrostomidae</taxon>
        <taxon>Macrostomum</taxon>
    </lineage>
</organism>
<dbReference type="Proteomes" id="UP000095280">
    <property type="component" value="Unplaced"/>
</dbReference>
<dbReference type="GO" id="GO:0044183">
    <property type="term" value="F:protein folding chaperone"/>
    <property type="evidence" value="ECO:0007669"/>
    <property type="project" value="TreeGrafter"/>
</dbReference>
<dbReference type="GO" id="GO:0003755">
    <property type="term" value="F:peptidyl-prolyl cis-trans isomerase activity"/>
    <property type="evidence" value="ECO:0007669"/>
    <property type="project" value="UniProtKB-KW"/>
</dbReference>
<dbReference type="STRING" id="282301.A0A1I8JG88"/>
<dbReference type="GO" id="GO:0016020">
    <property type="term" value="C:membrane"/>
    <property type="evidence" value="ECO:0007669"/>
    <property type="project" value="TreeGrafter"/>
</dbReference>
<dbReference type="InterPro" id="IPR019734">
    <property type="entry name" value="TPR_rpt"/>
</dbReference>
<dbReference type="PANTHER" id="PTHR46512">
    <property type="entry name" value="PEPTIDYLPROLYL ISOMERASE"/>
    <property type="match status" value="1"/>
</dbReference>
<accession>A0A1I8JG88</accession>
<dbReference type="InterPro" id="IPR011990">
    <property type="entry name" value="TPR-like_helical_dom_sf"/>
</dbReference>
<dbReference type="OrthoDB" id="532682at2759"/>
<dbReference type="InterPro" id="IPR046357">
    <property type="entry name" value="PPIase_dom_sf"/>
</dbReference>
<keyword evidence="1" id="KW-0697">Rotamase</keyword>
<evidence type="ECO:0000313" key="2">
    <source>
        <dbReference type="Proteomes" id="UP000095280"/>
    </source>
</evidence>
<dbReference type="AlphaFoldDB" id="A0A1I8JG88"/>
<dbReference type="Pfam" id="PF00254">
    <property type="entry name" value="FKBP_C"/>
    <property type="match status" value="1"/>
</dbReference>
<sequence length="357" mass="38645">MPHGEATVLTELPTAGDGADLQSETVQPPDDGYTDVLGNQRLWKKTLVEGRGRDSRPQSGDQVTLKLEASLPDGTPVESESGLIISIGEYDHIQALDIAVLLMELDEQCSLVTSARYAYGYSAEVKTSTGVVIPPGSVLHCTVTLVSVDDPIDYASLGPVESLRIADKKRERGNELFNREDFAGAVNCYGRAAKILEEHCQDEPGVSEARVRVYNNLAATQVKISAYDAAIASCDSVLGLQPDNIKAHFRKGKSLVSKGDLVNGLRSLRSALERDPDSRLVQNEVAKATLELKRQQAANTAMYKKMLGLRDGPDNGGRGRLQQQQVSWIRRHAWLLGAAASVILSVTLAGAAYRFNS</sequence>
<dbReference type="PANTHER" id="PTHR46512:SF1">
    <property type="entry name" value="PEPTIDYLPROLYL ISOMERASE"/>
    <property type="match status" value="1"/>
</dbReference>
<proteinExistence type="predicted"/>
<name>A0A1I8JG88_9PLAT</name>